<evidence type="ECO:0000256" key="1">
    <source>
        <dbReference type="ARBA" id="ARBA00023157"/>
    </source>
</evidence>
<dbReference type="STRING" id="568069.A0A1J1I5B8"/>
<name>A0A1J1I5B8_9DIPT</name>
<dbReference type="AlphaFoldDB" id="A0A1J1I5B8"/>
<dbReference type="InterPro" id="IPR008211">
    <property type="entry name" value="Laminin_N"/>
</dbReference>
<dbReference type="Pfam" id="PF00055">
    <property type="entry name" value="Laminin_N"/>
    <property type="match status" value="1"/>
</dbReference>
<proteinExistence type="predicted"/>
<protein>
    <submittedName>
        <fullName evidence="4">CLUMA_CG009004, isoform A</fullName>
    </submittedName>
</protein>
<dbReference type="EMBL" id="CVRI01000042">
    <property type="protein sequence ID" value="CRK95535.1"/>
    <property type="molecule type" value="Genomic_DNA"/>
</dbReference>
<keyword evidence="2" id="KW-0424">Laminin EGF-like domain</keyword>
<dbReference type="Proteomes" id="UP000183832">
    <property type="component" value="Unassembled WGS sequence"/>
</dbReference>
<gene>
    <name evidence="4" type="ORF">CLUMA_CG009004</name>
</gene>
<feature type="domain" description="Laminin N-terminal" evidence="3">
    <location>
        <begin position="24"/>
        <end position="69"/>
    </location>
</feature>
<dbReference type="OrthoDB" id="10011303at2759"/>
<accession>A0A1J1I5B8</accession>
<keyword evidence="5" id="KW-1185">Reference proteome</keyword>
<organism evidence="4 5">
    <name type="scientific">Clunio marinus</name>
    <dbReference type="NCBI Taxonomy" id="568069"/>
    <lineage>
        <taxon>Eukaryota</taxon>
        <taxon>Metazoa</taxon>
        <taxon>Ecdysozoa</taxon>
        <taxon>Arthropoda</taxon>
        <taxon>Hexapoda</taxon>
        <taxon>Insecta</taxon>
        <taxon>Pterygota</taxon>
        <taxon>Neoptera</taxon>
        <taxon>Endopterygota</taxon>
        <taxon>Diptera</taxon>
        <taxon>Nematocera</taxon>
        <taxon>Chironomoidea</taxon>
        <taxon>Chironomidae</taxon>
        <taxon>Clunio</taxon>
    </lineage>
</organism>
<evidence type="ECO:0000259" key="3">
    <source>
        <dbReference type="Pfam" id="PF00055"/>
    </source>
</evidence>
<sequence>MKTVKTKNPEINIEFHVAYLFVWDILQDLIIVRLLNGRPSSNNYFNSSTLQEWTRTTNVRIRLLRTKNFWDI</sequence>
<dbReference type="Gene3D" id="2.60.120.260">
    <property type="entry name" value="Galactose-binding domain-like"/>
    <property type="match status" value="1"/>
</dbReference>
<reference evidence="4 5" key="1">
    <citation type="submission" date="2015-04" db="EMBL/GenBank/DDBJ databases">
        <authorList>
            <person name="Syromyatnikov M.Y."/>
            <person name="Popov V.N."/>
        </authorList>
    </citation>
    <scope>NUCLEOTIDE SEQUENCE [LARGE SCALE GENOMIC DNA]</scope>
</reference>
<keyword evidence="1" id="KW-1015">Disulfide bond</keyword>
<evidence type="ECO:0000256" key="2">
    <source>
        <dbReference type="ARBA" id="ARBA00023292"/>
    </source>
</evidence>
<evidence type="ECO:0000313" key="4">
    <source>
        <dbReference type="EMBL" id="CRK95535.1"/>
    </source>
</evidence>
<evidence type="ECO:0000313" key="5">
    <source>
        <dbReference type="Proteomes" id="UP000183832"/>
    </source>
</evidence>